<accession>A0ABQ8S5Y2</accession>
<dbReference type="PANTHER" id="PTHR13161">
    <property type="entry name" value="SPLICING FACTOR SUPPRESSOR OF WHITE APRICOT"/>
    <property type="match status" value="1"/>
</dbReference>
<feature type="domain" description="Suppressor of white apricot N-terminal" evidence="4">
    <location>
        <begin position="39"/>
        <end position="173"/>
    </location>
</feature>
<comment type="caution">
    <text evidence="5">The sequence shown here is derived from an EMBL/GenBank/DDBJ whole genome shotgun (WGS) entry which is preliminary data.</text>
</comment>
<reference evidence="5 6" key="1">
    <citation type="journal article" date="2022" name="Allergy">
        <title>Genome assembly and annotation of Periplaneta americana reveal a comprehensive cockroach allergen profile.</title>
        <authorList>
            <person name="Wang L."/>
            <person name="Xiong Q."/>
            <person name="Saelim N."/>
            <person name="Wang L."/>
            <person name="Nong W."/>
            <person name="Wan A.T."/>
            <person name="Shi M."/>
            <person name="Liu X."/>
            <person name="Cao Q."/>
            <person name="Hui J.H.L."/>
            <person name="Sookrung N."/>
            <person name="Leung T.F."/>
            <person name="Tungtrongchitr A."/>
            <person name="Tsui S.K.W."/>
        </authorList>
    </citation>
    <scope>NUCLEOTIDE SEQUENCE [LARGE SCALE GENOMIC DNA]</scope>
    <source>
        <strain evidence="5">PWHHKU_190912</strain>
    </source>
</reference>
<feature type="non-terminal residue" evidence="5">
    <location>
        <position position="366"/>
    </location>
</feature>
<sequence>MWHEARKQERKIRGIMVDYKKRAERRRDFYEKIKADPTQFLQLHGRPVKIHLDPAVALAGDSPANMMPWQGRPDVLIDRFDVRAHLDYIPENSSQTDPGSEELSREDRLANYERYRIIVQNDFLGIGEEKFLHQLYLEEQFGPVSRTNETDKRKREKGASSGAAIPYSYDDNTPSQGPTEEEEAEGEEDKEDDEDEDDSDIDFDLCVDVSQIGPQQAHEMNMCGAAYGMSGNDFYSFLTRDIEEKESLRQAREQEEEKAMYSGRKSRRERRAFREKRLQGRKISPPSYAARTSPTYDPYRKSASKSRSRSRSHSPVNSGQITYITSFGGEEESTDEGGRGGAASKFLSSSHSANVVVAPQTKASRS</sequence>
<evidence type="ECO:0000256" key="1">
    <source>
        <dbReference type="ARBA" id="ARBA00022664"/>
    </source>
</evidence>
<keyword evidence="6" id="KW-1185">Reference proteome</keyword>
<name>A0ABQ8S5Y2_PERAM</name>
<feature type="compositionally biased region" description="Basic and acidic residues" evidence="3">
    <location>
        <begin position="246"/>
        <end position="259"/>
    </location>
</feature>
<feature type="compositionally biased region" description="Acidic residues" evidence="3">
    <location>
        <begin position="179"/>
        <end position="200"/>
    </location>
</feature>
<dbReference type="Proteomes" id="UP001148838">
    <property type="component" value="Unassembled WGS sequence"/>
</dbReference>
<gene>
    <name evidence="5" type="ORF">ANN_21616</name>
</gene>
<feature type="region of interest" description="Disordered" evidence="3">
    <location>
        <begin position="246"/>
        <end position="366"/>
    </location>
</feature>
<protein>
    <recommendedName>
        <fullName evidence="4">Suppressor of white apricot N-terminal domain-containing protein</fullName>
    </recommendedName>
</protein>
<evidence type="ECO:0000313" key="5">
    <source>
        <dbReference type="EMBL" id="KAJ4429447.1"/>
    </source>
</evidence>
<evidence type="ECO:0000256" key="2">
    <source>
        <dbReference type="ARBA" id="ARBA00023187"/>
    </source>
</evidence>
<dbReference type="EMBL" id="JAJSOF020000033">
    <property type="protein sequence ID" value="KAJ4429447.1"/>
    <property type="molecule type" value="Genomic_DNA"/>
</dbReference>
<keyword evidence="1" id="KW-0507">mRNA processing</keyword>
<keyword evidence="2" id="KW-0508">mRNA splicing</keyword>
<feature type="region of interest" description="Disordered" evidence="3">
    <location>
        <begin position="146"/>
        <end position="200"/>
    </location>
</feature>
<feature type="compositionally biased region" description="Basic residues" evidence="3">
    <location>
        <begin position="302"/>
        <end position="312"/>
    </location>
</feature>
<organism evidence="5 6">
    <name type="scientific">Periplaneta americana</name>
    <name type="common">American cockroach</name>
    <name type="synonym">Blatta americana</name>
    <dbReference type="NCBI Taxonomy" id="6978"/>
    <lineage>
        <taxon>Eukaryota</taxon>
        <taxon>Metazoa</taxon>
        <taxon>Ecdysozoa</taxon>
        <taxon>Arthropoda</taxon>
        <taxon>Hexapoda</taxon>
        <taxon>Insecta</taxon>
        <taxon>Pterygota</taxon>
        <taxon>Neoptera</taxon>
        <taxon>Polyneoptera</taxon>
        <taxon>Dictyoptera</taxon>
        <taxon>Blattodea</taxon>
        <taxon>Blattoidea</taxon>
        <taxon>Blattidae</taxon>
        <taxon>Blattinae</taxon>
        <taxon>Periplaneta</taxon>
    </lineage>
</organism>
<proteinExistence type="predicted"/>
<dbReference type="SMART" id="SM01141">
    <property type="entry name" value="DRY_EERY"/>
    <property type="match status" value="1"/>
</dbReference>
<evidence type="ECO:0000313" key="6">
    <source>
        <dbReference type="Proteomes" id="UP001148838"/>
    </source>
</evidence>
<feature type="compositionally biased region" description="Polar residues" evidence="3">
    <location>
        <begin position="315"/>
        <end position="325"/>
    </location>
</feature>
<evidence type="ECO:0000256" key="3">
    <source>
        <dbReference type="SAM" id="MobiDB-lite"/>
    </source>
</evidence>
<feature type="compositionally biased region" description="Basic residues" evidence="3">
    <location>
        <begin position="264"/>
        <end position="274"/>
    </location>
</feature>
<dbReference type="Pfam" id="PF09750">
    <property type="entry name" value="DRY_EERY"/>
    <property type="match status" value="1"/>
</dbReference>
<dbReference type="InterPro" id="IPR040397">
    <property type="entry name" value="SWAP"/>
</dbReference>
<dbReference type="PANTHER" id="PTHR13161:SF4">
    <property type="entry name" value="CLK4-ASSOCIATING SERINE_ARGININE RICH PROTEIN"/>
    <property type="match status" value="1"/>
</dbReference>
<evidence type="ECO:0000259" key="4">
    <source>
        <dbReference type="SMART" id="SM01141"/>
    </source>
</evidence>
<dbReference type="InterPro" id="IPR019147">
    <property type="entry name" value="SWAP_N_domain"/>
</dbReference>